<accession>G2G3Q7</accession>
<name>G2G3Q7_9ACTN</name>
<dbReference type="AlphaFoldDB" id="G2G3Q7"/>
<keyword evidence="2" id="KW-1185">Reference proteome</keyword>
<protein>
    <submittedName>
        <fullName evidence="1">Uncharacterized protein</fullName>
    </submittedName>
</protein>
<evidence type="ECO:0000313" key="1">
    <source>
        <dbReference type="EMBL" id="EGX61803.1"/>
    </source>
</evidence>
<sequence>MRELFEKAPRYASLLNTYAVVKKNDSKPRNIQLYGLTFERTATQIAIDTAVMARVTPRMPTPRLIAGHYVDTALQGALSALNPAEADAERIEDEKDVVFALADRAIAYRNYIADDEYASQLRHSRTICPLTESGDALLTRLMTLLRTMPSVKVQPFEIVSVAVSDLLDGMAQEQDAFEGFLARSVATSIQ</sequence>
<dbReference type="EMBL" id="AGBF01000001">
    <property type="protein sequence ID" value="EGX61803.1"/>
    <property type="molecule type" value="Genomic_DNA"/>
</dbReference>
<reference evidence="1 2" key="1">
    <citation type="submission" date="2011-08" db="EMBL/GenBank/DDBJ databases">
        <authorList>
            <person name="Lin Y."/>
            <person name="Hao X."/>
            <person name="Johnstone L."/>
            <person name="Miller S.J."/>
            <person name="Wei G."/>
            <person name="Rensing C."/>
        </authorList>
    </citation>
    <scope>NUCLEOTIDE SEQUENCE [LARGE SCALE GENOMIC DNA]</scope>
    <source>
        <strain evidence="1 2">K42</strain>
    </source>
</reference>
<evidence type="ECO:0000313" key="2">
    <source>
        <dbReference type="Proteomes" id="UP000004217"/>
    </source>
</evidence>
<organism evidence="1 2">
    <name type="scientific">Streptomyces zinciresistens K42</name>
    <dbReference type="NCBI Taxonomy" id="700597"/>
    <lineage>
        <taxon>Bacteria</taxon>
        <taxon>Bacillati</taxon>
        <taxon>Actinomycetota</taxon>
        <taxon>Actinomycetes</taxon>
        <taxon>Kitasatosporales</taxon>
        <taxon>Streptomycetaceae</taxon>
        <taxon>Streptomyces</taxon>
    </lineage>
</organism>
<dbReference type="Proteomes" id="UP000004217">
    <property type="component" value="Unassembled WGS sequence"/>
</dbReference>
<dbReference type="PATRIC" id="fig|700597.3.peg.100"/>
<comment type="caution">
    <text evidence="1">The sequence shown here is derived from an EMBL/GenBank/DDBJ whole genome shotgun (WGS) entry which is preliminary data.</text>
</comment>
<gene>
    <name evidence="1" type="ORF">SZN_00540</name>
</gene>
<proteinExistence type="predicted"/>